<keyword evidence="3" id="KW-0255">Endonuclease</keyword>
<dbReference type="PANTHER" id="PTHR12121">
    <property type="entry name" value="CARBON CATABOLITE REPRESSOR PROTEIN 4"/>
    <property type="match status" value="1"/>
</dbReference>
<organism evidence="3 4">
    <name type="scientific">Pseudopedobacter saltans (strain ATCC 51119 / DSM 12145 / JCM 21818 / CCUG 39354 / LMG 10337 / NBRC 100064 / NCIMB 13643)</name>
    <name type="common">Pedobacter saltans</name>
    <dbReference type="NCBI Taxonomy" id="762903"/>
    <lineage>
        <taxon>Bacteria</taxon>
        <taxon>Pseudomonadati</taxon>
        <taxon>Bacteroidota</taxon>
        <taxon>Sphingobacteriia</taxon>
        <taxon>Sphingobacteriales</taxon>
        <taxon>Sphingobacteriaceae</taxon>
        <taxon>Pseudopedobacter</taxon>
    </lineage>
</organism>
<dbReference type="GO" id="GO:0000175">
    <property type="term" value="F:3'-5'-RNA exonuclease activity"/>
    <property type="evidence" value="ECO:0007669"/>
    <property type="project" value="TreeGrafter"/>
</dbReference>
<accession>F0S4W7</accession>
<dbReference type="InterPro" id="IPR005135">
    <property type="entry name" value="Endo/exonuclease/phosphatase"/>
</dbReference>
<evidence type="ECO:0000259" key="2">
    <source>
        <dbReference type="Pfam" id="PF03372"/>
    </source>
</evidence>
<dbReference type="PANTHER" id="PTHR12121:SF36">
    <property type="entry name" value="ENDONUCLEASE_EXONUCLEASE_PHOSPHATASE DOMAIN-CONTAINING PROTEIN"/>
    <property type="match status" value="1"/>
</dbReference>
<dbReference type="InterPro" id="IPR050410">
    <property type="entry name" value="CCR4/nocturin_mRNA_transcr"/>
</dbReference>
<dbReference type="Proteomes" id="UP000000310">
    <property type="component" value="Chromosome"/>
</dbReference>
<dbReference type="SUPFAM" id="SSF56219">
    <property type="entry name" value="DNase I-like"/>
    <property type="match status" value="1"/>
</dbReference>
<dbReference type="Gene3D" id="3.60.10.10">
    <property type="entry name" value="Endonuclease/exonuclease/phosphatase"/>
    <property type="match status" value="1"/>
</dbReference>
<reference evidence="4" key="2">
    <citation type="submission" date="2011-02" db="EMBL/GenBank/DDBJ databases">
        <title>The complete genome of Pedobacter saltans DSM 12145.</title>
        <authorList>
            <consortium name="US DOE Joint Genome Institute (JGI-PGF)"/>
            <person name="Lucas S."/>
            <person name="Copeland A."/>
            <person name="Lapidus A."/>
            <person name="Bruce D."/>
            <person name="Goodwin L."/>
            <person name="Pitluck S."/>
            <person name="Kyrpides N."/>
            <person name="Mavromatis K."/>
            <person name="Pagani I."/>
            <person name="Ivanova N."/>
            <person name="Ovchinnikova G."/>
            <person name="Lu M."/>
            <person name="Detter J.C."/>
            <person name="Han C."/>
            <person name="Land M."/>
            <person name="Hauser L."/>
            <person name="Markowitz V."/>
            <person name="Cheng J.-F."/>
            <person name="Hugenholtz P."/>
            <person name="Woyke T."/>
            <person name="Wu D."/>
            <person name="Tindall B."/>
            <person name="Pomrenke H.G."/>
            <person name="Brambilla E."/>
            <person name="Klenk H.-P."/>
            <person name="Eisen J.A."/>
        </authorList>
    </citation>
    <scope>NUCLEOTIDE SEQUENCE [LARGE SCALE GENOMIC DNA]</scope>
    <source>
        <strain evidence="4">ATCC 51119 / DSM 12145 / JCM 21818 / LMG 10337 / NBRC 100064 / NCIMB 13643</strain>
    </source>
</reference>
<keyword evidence="3" id="KW-0378">Hydrolase</keyword>
<keyword evidence="3" id="KW-0540">Nuclease</keyword>
<feature type="chain" id="PRO_5003256714" evidence="1">
    <location>
        <begin position="21"/>
        <end position="287"/>
    </location>
</feature>
<keyword evidence="1" id="KW-0732">Signal</keyword>
<dbReference type="AlphaFoldDB" id="F0S4W7"/>
<evidence type="ECO:0000313" key="3">
    <source>
        <dbReference type="EMBL" id="ADY54141.1"/>
    </source>
</evidence>
<keyword evidence="4" id="KW-1185">Reference proteome</keyword>
<dbReference type="EMBL" id="CP002545">
    <property type="protein sequence ID" value="ADY54141.1"/>
    <property type="molecule type" value="Genomic_DNA"/>
</dbReference>
<feature type="signal peptide" evidence="1">
    <location>
        <begin position="1"/>
        <end position="20"/>
    </location>
</feature>
<evidence type="ECO:0000313" key="4">
    <source>
        <dbReference type="Proteomes" id="UP000000310"/>
    </source>
</evidence>
<dbReference type="InterPro" id="IPR036691">
    <property type="entry name" value="Endo/exonu/phosph_ase_sf"/>
</dbReference>
<reference evidence="3 4" key="1">
    <citation type="journal article" date="2011" name="Stand. Genomic Sci.">
        <title>Complete genome sequence of the gliding, heparinolytic Pedobacter saltans type strain (113).</title>
        <authorList>
            <person name="Liolios K."/>
            <person name="Sikorski J."/>
            <person name="Lu M."/>
            <person name="Nolan M."/>
            <person name="Lapidus A."/>
            <person name="Lucas S."/>
            <person name="Hammon N."/>
            <person name="Deshpande S."/>
            <person name="Cheng J.F."/>
            <person name="Tapia R."/>
            <person name="Han C."/>
            <person name="Goodwin L."/>
            <person name="Pitluck S."/>
            <person name="Huntemann M."/>
            <person name="Ivanova N."/>
            <person name="Pagani I."/>
            <person name="Mavromatis K."/>
            <person name="Ovchinikova G."/>
            <person name="Pati A."/>
            <person name="Chen A."/>
            <person name="Palaniappan K."/>
            <person name="Land M."/>
            <person name="Hauser L."/>
            <person name="Brambilla E.M."/>
            <person name="Kotsyurbenko O."/>
            <person name="Rohde M."/>
            <person name="Tindall B.J."/>
            <person name="Abt B."/>
            <person name="Goker M."/>
            <person name="Detter J.C."/>
            <person name="Woyke T."/>
            <person name="Bristow J."/>
            <person name="Eisen J.A."/>
            <person name="Markowitz V."/>
            <person name="Hugenholtz P."/>
            <person name="Klenk H.P."/>
            <person name="Kyrpides N.C."/>
        </authorList>
    </citation>
    <scope>NUCLEOTIDE SEQUENCE [LARGE SCALE GENOMIC DNA]</scope>
    <source>
        <strain evidence="4">ATCC 51119 / DSM 12145 / JCM 21818 / LMG 10337 / NBRC 100064 / NCIMB 13643</strain>
    </source>
</reference>
<protein>
    <submittedName>
        <fullName evidence="3">Endonuclease/exonuclease/phosphatase</fullName>
    </submittedName>
</protein>
<proteinExistence type="predicted"/>
<dbReference type="OrthoDB" id="9793162at2"/>
<dbReference type="Pfam" id="PF03372">
    <property type="entry name" value="Exo_endo_phos"/>
    <property type="match status" value="1"/>
</dbReference>
<dbReference type="GO" id="GO:0004519">
    <property type="term" value="F:endonuclease activity"/>
    <property type="evidence" value="ECO:0007669"/>
    <property type="project" value="UniProtKB-KW"/>
</dbReference>
<dbReference type="KEGG" id="psn:Pedsa_3612"/>
<dbReference type="eggNOG" id="COG3568">
    <property type="taxonomic scope" value="Bacteria"/>
</dbReference>
<gene>
    <name evidence="3" type="ordered locus">Pedsa_3612</name>
</gene>
<dbReference type="RefSeq" id="WP_013634624.1">
    <property type="nucleotide sequence ID" value="NC_015177.1"/>
</dbReference>
<dbReference type="HOGENOM" id="CLU_030508_1_0_10"/>
<dbReference type="CDD" id="cd09083">
    <property type="entry name" value="EEP-1"/>
    <property type="match status" value="1"/>
</dbReference>
<feature type="domain" description="Endonuclease/exonuclease/phosphatase" evidence="2">
    <location>
        <begin position="29"/>
        <end position="274"/>
    </location>
</feature>
<evidence type="ECO:0000256" key="1">
    <source>
        <dbReference type="SAM" id="SignalP"/>
    </source>
</evidence>
<dbReference type="STRING" id="762903.Pedsa_3612"/>
<name>F0S4W7_PSESL</name>
<sequence length="287" mass="33197">MSKFYRNILTLTLFSFSALAVQAQLVVGSYNLRLDIPKVDVGNEWSNRVSMISDIIKFYEFDILGTQEGFAHQLEDLKKVLPNYGEYGVGRDDGKNTGEQSAIFYRKDKFDLLDSGSFWLSETPEKPSFGWDAQKYRRVCSWILLKDKKTKKKLYCYNAHYDHQANIARKESSKLILEKIKNMRKGTPVILTGDFNGNPSTEWYKEIAQSNVLFDTYSQTPIKLEGNPTYQEYGNAELLKGNDVIDHIFTTKDFKVKKWGILSNTFHGKYPSDHFPVITFLEWNSKK</sequence>